<comment type="caution">
    <text evidence="1">The sequence shown here is derived from an EMBL/GenBank/DDBJ whole genome shotgun (WGS) entry which is preliminary data.</text>
</comment>
<protein>
    <recommendedName>
        <fullName evidence="3">DUF2508 family protein</fullName>
    </recommendedName>
</protein>
<keyword evidence="2" id="KW-1185">Reference proteome</keyword>
<evidence type="ECO:0008006" key="3">
    <source>
        <dbReference type="Google" id="ProtNLM"/>
    </source>
</evidence>
<accession>A0ABQ1GYI6</accession>
<evidence type="ECO:0000313" key="2">
    <source>
        <dbReference type="Proteomes" id="UP000609323"/>
    </source>
</evidence>
<dbReference type="InterPro" id="IPR019644">
    <property type="entry name" value="DUF2508"/>
</dbReference>
<dbReference type="EMBL" id="BMHF01000026">
    <property type="protein sequence ID" value="GGA52848.1"/>
    <property type="molecule type" value="Genomic_DNA"/>
</dbReference>
<gene>
    <name evidence="1" type="ORF">GCM10010917_42570</name>
</gene>
<evidence type="ECO:0000313" key="1">
    <source>
        <dbReference type="EMBL" id="GGA52848.1"/>
    </source>
</evidence>
<proteinExistence type="predicted"/>
<dbReference type="Proteomes" id="UP000609323">
    <property type="component" value="Unassembled WGS sequence"/>
</dbReference>
<sequence>MKWGSLFSNAGDRKQQRLDMEERERVYYEVLKAHKEWQRAHWAFQSAVGQDEVDVAIYTLEAAERRYQIQLKEAKKLEIHLGQHIYPRQTNPQMVRRLGS</sequence>
<dbReference type="RefSeq" id="WP_094094635.1">
    <property type="nucleotide sequence ID" value="NZ_BMHF01000026.1"/>
</dbReference>
<reference evidence="2" key="1">
    <citation type="journal article" date="2019" name="Int. J. Syst. Evol. Microbiol.">
        <title>The Global Catalogue of Microorganisms (GCM) 10K type strain sequencing project: providing services to taxonomists for standard genome sequencing and annotation.</title>
        <authorList>
            <consortium name="The Broad Institute Genomics Platform"/>
            <consortium name="The Broad Institute Genome Sequencing Center for Infectious Disease"/>
            <person name="Wu L."/>
            <person name="Ma J."/>
        </authorList>
    </citation>
    <scope>NUCLEOTIDE SEQUENCE [LARGE SCALE GENOMIC DNA]</scope>
    <source>
        <strain evidence="2">CGMCC 1.15044</strain>
    </source>
</reference>
<dbReference type="Pfam" id="PF10704">
    <property type="entry name" value="DUF2508"/>
    <property type="match status" value="1"/>
</dbReference>
<organism evidence="1 2">
    <name type="scientific">Paenibacillus physcomitrellae</name>
    <dbReference type="NCBI Taxonomy" id="1619311"/>
    <lineage>
        <taxon>Bacteria</taxon>
        <taxon>Bacillati</taxon>
        <taxon>Bacillota</taxon>
        <taxon>Bacilli</taxon>
        <taxon>Bacillales</taxon>
        <taxon>Paenibacillaceae</taxon>
        <taxon>Paenibacillus</taxon>
    </lineage>
</organism>
<name>A0ABQ1GYI6_9BACL</name>